<keyword evidence="8" id="KW-1185">Reference proteome</keyword>
<comment type="caution">
    <text evidence="5">The sequence shown here is derived from an EMBL/GenBank/DDBJ whole genome shotgun (WGS) entry which is preliminary data.</text>
</comment>
<dbReference type="OrthoDB" id="354707at2"/>
<keyword evidence="2" id="KW-1133">Transmembrane helix</keyword>
<reference evidence="7 8" key="1">
    <citation type="submission" date="2013-08" db="EMBL/GenBank/DDBJ databases">
        <authorList>
            <person name="Durkin A.S."/>
            <person name="Haft D.R."/>
            <person name="McCorrison J."/>
            <person name="Torralba M."/>
            <person name="Gillis M."/>
            <person name="Haft D.H."/>
            <person name="Methe B."/>
            <person name="Sutton G."/>
            <person name="Nelson K.E."/>
        </authorList>
    </citation>
    <scope>NUCLEOTIDE SEQUENCE [LARGE SCALE GENOMIC DNA]</scope>
    <source>
        <strain evidence="6 8">ATCC 35536</strain>
        <strain evidence="5 7">VPI DR56BR1116</strain>
    </source>
</reference>
<evidence type="ECO:0000313" key="8">
    <source>
        <dbReference type="Proteomes" id="UP000016646"/>
    </source>
</evidence>
<name>U2MER9_TRESO</name>
<feature type="compositionally biased region" description="Basic and acidic residues" evidence="1">
    <location>
        <begin position="60"/>
        <end position="77"/>
    </location>
</feature>
<organism evidence="5 7">
    <name type="scientific">Treponema socranskii subsp. socranskii VPI DR56BR1116 = ATCC 35536</name>
    <dbReference type="NCBI Taxonomy" id="1125725"/>
    <lineage>
        <taxon>Bacteria</taxon>
        <taxon>Pseudomonadati</taxon>
        <taxon>Spirochaetota</taxon>
        <taxon>Spirochaetia</taxon>
        <taxon>Spirochaetales</taxon>
        <taxon>Treponemataceae</taxon>
        <taxon>Treponema</taxon>
    </lineage>
</organism>
<sequence>MKKYLYGIVFFSLTISFFPLASCGALFAQTANAGRYGTTGRLSKTDPSSDTSDTVSTADKINERETEEKEKPLDKENALVPTPQLAMSSADYRVTAGDIYTLAFAVNGTIVSYIIPVDTSYRIRVANITTINAAGNTFLRLKQRVEEIVMQNYPMSGVQFALTTPAVFKVVIDGEVKETTIKQAWALSRLSDVIVGTLTDYASTRDIVVTGESGKKNTYDIFQAVRFGDLSQDPYVRPGDRITVGRMTRKVTINGAVERPGTYELLAGENLRRLVDYYGGGFADRADTNRMELIRTSGKDDPAGEILYLNNAAVASDYPLLCYDTVRVPTYAEIKPVMFIEGALSSATGTALDAATRFAVVFDTGENYATLVRRNKTRFSSTADIENAYILRKGKPIPIDINKMLYDAMYYSKETVQPYDTLIIPFRQYFVSVAGAVKNPGRYPYIPDRTWEYYIGLAGGFVNEKNTREVVKIRDINGKKLRKTDPITPETTITASANSFTYYFGLYAPVITTVLSAVSTTVTIIIATQNASK</sequence>
<feature type="domain" description="Soluble ligand binding" evidence="4">
    <location>
        <begin position="250"/>
        <end position="298"/>
    </location>
</feature>
<dbReference type="SUPFAM" id="SSF142984">
    <property type="entry name" value="Nqo1 middle domain-like"/>
    <property type="match status" value="1"/>
</dbReference>
<evidence type="ECO:0000256" key="3">
    <source>
        <dbReference type="SAM" id="SignalP"/>
    </source>
</evidence>
<protein>
    <submittedName>
        <fullName evidence="5">SLBB domain protein</fullName>
    </submittedName>
</protein>
<dbReference type="EMBL" id="AVQI01000068">
    <property type="protein sequence ID" value="ERK00155.1"/>
    <property type="molecule type" value="Genomic_DNA"/>
</dbReference>
<dbReference type="Gene3D" id="3.10.560.10">
    <property type="entry name" value="Outer membrane lipoprotein wza domain like"/>
    <property type="match status" value="3"/>
</dbReference>
<evidence type="ECO:0000313" key="6">
    <source>
        <dbReference type="EMBL" id="ERK00155.1"/>
    </source>
</evidence>
<dbReference type="InterPro" id="IPR019554">
    <property type="entry name" value="Soluble_ligand-bd"/>
</dbReference>
<keyword evidence="3" id="KW-0732">Signal</keyword>
<evidence type="ECO:0000313" key="5">
    <source>
        <dbReference type="EMBL" id="ERF60910.1"/>
    </source>
</evidence>
<evidence type="ECO:0000256" key="2">
    <source>
        <dbReference type="SAM" id="Phobius"/>
    </source>
</evidence>
<feature type="chain" id="PRO_5004631237" evidence="3">
    <location>
        <begin position="22"/>
        <end position="533"/>
    </location>
</feature>
<gene>
    <name evidence="6" type="ORF">HMPREF0860_2135</name>
    <name evidence="5" type="ORF">HMPREF1325_0845</name>
</gene>
<evidence type="ECO:0000256" key="1">
    <source>
        <dbReference type="SAM" id="MobiDB-lite"/>
    </source>
</evidence>
<feature type="transmembrane region" description="Helical" evidence="2">
    <location>
        <begin position="502"/>
        <end position="527"/>
    </location>
</feature>
<dbReference type="PANTHER" id="PTHR33619">
    <property type="entry name" value="POLYSACCHARIDE EXPORT PROTEIN GFCE-RELATED"/>
    <property type="match status" value="1"/>
</dbReference>
<evidence type="ECO:0000259" key="4">
    <source>
        <dbReference type="Pfam" id="PF10531"/>
    </source>
</evidence>
<feature type="domain" description="Soluble ligand binding" evidence="4">
    <location>
        <begin position="431"/>
        <end position="474"/>
    </location>
</feature>
<keyword evidence="2" id="KW-0812">Transmembrane</keyword>
<dbReference type="EMBL" id="AUZJ01000023">
    <property type="protein sequence ID" value="ERF60910.1"/>
    <property type="molecule type" value="Genomic_DNA"/>
</dbReference>
<feature type="region of interest" description="Disordered" evidence="1">
    <location>
        <begin position="38"/>
        <end position="78"/>
    </location>
</feature>
<proteinExistence type="predicted"/>
<dbReference type="Proteomes" id="UP000016412">
    <property type="component" value="Unassembled WGS sequence"/>
</dbReference>
<dbReference type="RefSeq" id="WP_021330125.1">
    <property type="nucleotide sequence ID" value="NZ_AUZJ01000023.1"/>
</dbReference>
<evidence type="ECO:0000313" key="7">
    <source>
        <dbReference type="Proteomes" id="UP000016412"/>
    </source>
</evidence>
<dbReference type="PANTHER" id="PTHR33619:SF3">
    <property type="entry name" value="POLYSACCHARIDE EXPORT PROTEIN GFCE-RELATED"/>
    <property type="match status" value="1"/>
</dbReference>
<dbReference type="STRING" id="1125725.HMPREF1325_0845"/>
<feature type="compositionally biased region" description="Low complexity" evidence="1">
    <location>
        <begin position="45"/>
        <end position="59"/>
    </location>
</feature>
<feature type="signal peptide" evidence="3">
    <location>
        <begin position="1"/>
        <end position="21"/>
    </location>
</feature>
<dbReference type="PATRIC" id="fig|1125725.3.peg.1095"/>
<keyword evidence="2" id="KW-0472">Membrane</keyword>
<dbReference type="Proteomes" id="UP000016646">
    <property type="component" value="Unassembled WGS sequence"/>
</dbReference>
<dbReference type="Pfam" id="PF10531">
    <property type="entry name" value="SLBB"/>
    <property type="match status" value="2"/>
</dbReference>
<dbReference type="InterPro" id="IPR049712">
    <property type="entry name" value="Poly_export"/>
</dbReference>
<accession>U2MER9</accession>
<dbReference type="eggNOG" id="COG1596">
    <property type="taxonomic scope" value="Bacteria"/>
</dbReference>
<dbReference type="GO" id="GO:0015159">
    <property type="term" value="F:polysaccharide transmembrane transporter activity"/>
    <property type="evidence" value="ECO:0007669"/>
    <property type="project" value="InterPro"/>
</dbReference>
<dbReference type="AlphaFoldDB" id="U2MER9"/>